<dbReference type="EMBL" id="CP043494">
    <property type="protein sequence ID" value="WNG43409.1"/>
    <property type="molecule type" value="Genomic_DNA"/>
</dbReference>
<feature type="signal peptide" evidence="2">
    <location>
        <begin position="1"/>
        <end position="27"/>
    </location>
</feature>
<keyword evidence="1" id="KW-0812">Transmembrane</keyword>
<accession>A0ABY9WI05</accession>
<feature type="transmembrane region" description="Helical" evidence="1">
    <location>
        <begin position="104"/>
        <end position="126"/>
    </location>
</feature>
<feature type="transmembrane region" description="Helical" evidence="1">
    <location>
        <begin position="138"/>
        <end position="156"/>
    </location>
</feature>
<evidence type="ECO:0000256" key="2">
    <source>
        <dbReference type="SAM" id="SignalP"/>
    </source>
</evidence>
<keyword evidence="2" id="KW-0732">Signal</keyword>
<dbReference type="RefSeq" id="WP_395814266.1">
    <property type="nucleotide sequence ID" value="NZ_CP043494.1"/>
</dbReference>
<protein>
    <submittedName>
        <fullName evidence="3">Uncharacterized protein</fullName>
    </submittedName>
</protein>
<gene>
    <name evidence="3" type="ORF">F0U60_04335</name>
</gene>
<proteinExistence type="predicted"/>
<evidence type="ECO:0000313" key="4">
    <source>
        <dbReference type="Proteomes" id="UP001611383"/>
    </source>
</evidence>
<evidence type="ECO:0000256" key="1">
    <source>
        <dbReference type="SAM" id="Phobius"/>
    </source>
</evidence>
<keyword evidence="1" id="KW-1133">Transmembrane helix</keyword>
<reference evidence="3 4" key="1">
    <citation type="submission" date="2019-08" db="EMBL/GenBank/DDBJ databases">
        <title>Archangium and Cystobacter genomes.</title>
        <authorList>
            <person name="Chen I.-C.K."/>
            <person name="Wielgoss S."/>
        </authorList>
    </citation>
    <scope>NUCLEOTIDE SEQUENCE [LARGE SCALE GENOMIC DNA]</scope>
    <source>
        <strain evidence="3 4">Cbm 6</strain>
    </source>
</reference>
<keyword evidence="4" id="KW-1185">Reference proteome</keyword>
<sequence length="214" mass="21718">MTSRLPLGSKSAVLLFFLLLTPCGVLAAEDAPLASLDTATTSQTEEHRLSLLEAPAPEAGRRRAPFGLRLLAEVGGGVAMTAAGGIAGIGLCLLTIASAGEIGCYYALLLGAVTGLSVGYPIGAWWGGEAVGGDGRLWASFVGGFTGFVLGVVATASRGEMVLAIPLLTMVGSSLGYELSLRPEYPGRTAASPRIQPLLALGARGGMLGLSARF</sequence>
<organism evidence="3 4">
    <name type="scientific">Archangium minus</name>
    <dbReference type="NCBI Taxonomy" id="83450"/>
    <lineage>
        <taxon>Bacteria</taxon>
        <taxon>Pseudomonadati</taxon>
        <taxon>Myxococcota</taxon>
        <taxon>Myxococcia</taxon>
        <taxon>Myxococcales</taxon>
        <taxon>Cystobacterineae</taxon>
        <taxon>Archangiaceae</taxon>
        <taxon>Archangium</taxon>
    </lineage>
</organism>
<keyword evidence="1" id="KW-0472">Membrane</keyword>
<feature type="transmembrane region" description="Helical" evidence="1">
    <location>
        <begin position="74"/>
        <end position="97"/>
    </location>
</feature>
<feature type="chain" id="PRO_5046330842" evidence="2">
    <location>
        <begin position="28"/>
        <end position="214"/>
    </location>
</feature>
<dbReference type="Proteomes" id="UP001611383">
    <property type="component" value="Chromosome"/>
</dbReference>
<name>A0ABY9WI05_9BACT</name>
<evidence type="ECO:0000313" key="3">
    <source>
        <dbReference type="EMBL" id="WNG43409.1"/>
    </source>
</evidence>